<reference evidence="1" key="1">
    <citation type="submission" date="2014-03" db="EMBL/GenBank/DDBJ databases">
        <authorList>
            <person name="Genoscope - CEA"/>
        </authorList>
    </citation>
    <scope>NUCLEOTIDE SEQUENCE [LARGE SCALE GENOMIC DNA]</scope>
    <source>
        <strain evidence="1">CF27</strain>
    </source>
</reference>
<protein>
    <submittedName>
        <fullName evidence="1">Uncharacterized protein</fullName>
    </submittedName>
</protein>
<sequence>MHIYPSSTKNPLQGLLAALAGSIPTGAARDRLAVAGIGAGGSRAIAVTKKTAGLKCQAFPKQ</sequence>
<dbReference type="EMBL" id="CCCS020000019">
    <property type="protein sequence ID" value="CDQ09318.1"/>
    <property type="molecule type" value="Genomic_DNA"/>
</dbReference>
<evidence type="ECO:0000313" key="1">
    <source>
        <dbReference type="EMBL" id="CDQ09318.1"/>
    </source>
</evidence>
<evidence type="ECO:0000313" key="2">
    <source>
        <dbReference type="EMBL" id="SMH64185.1"/>
    </source>
</evidence>
<evidence type="ECO:0000313" key="3">
    <source>
        <dbReference type="Proteomes" id="UP000193925"/>
    </source>
</evidence>
<dbReference type="EMBL" id="LT841305">
    <property type="protein sequence ID" value="SMH64185.1"/>
    <property type="molecule type" value="Genomic_DNA"/>
</dbReference>
<reference evidence="1" key="2">
    <citation type="submission" date="2014-07" db="EMBL/GenBank/DDBJ databases">
        <title>Initial genome analysis of the psychrotolerant acidophile Acidithiobacillus ferrivorans CF27: insights into iron and sulfur oxidation pathways and into biofilm formation.</title>
        <authorList>
            <person name="Talla E."/>
            <person name="Hedrich S."/>
            <person name="Mangenot S."/>
            <person name="Ji B."/>
            <person name="Johnson D.B."/>
            <person name="Barbe V."/>
            <person name="Bonnefoy V."/>
        </authorList>
    </citation>
    <scope>NUCLEOTIDE SEQUENCE [LARGE SCALE GENOMIC DNA]</scope>
    <source>
        <strain evidence="1">CF27</strain>
    </source>
</reference>
<dbReference type="Proteomes" id="UP000193925">
    <property type="component" value="Chromosome AFERRI"/>
</dbReference>
<reference evidence="2 3" key="3">
    <citation type="submission" date="2017-03" db="EMBL/GenBank/DDBJ databases">
        <authorList>
            <person name="Regsiter A."/>
            <person name="William W."/>
        </authorList>
    </citation>
    <scope>NUCLEOTIDE SEQUENCE [LARGE SCALE GENOMIC DNA]</scope>
    <source>
        <strain evidence="2">PRJEB5721</strain>
    </source>
</reference>
<gene>
    <name evidence="2" type="ORF">AFERRI_10218</name>
    <name evidence="1" type="ORF">AFERRI_260005</name>
</gene>
<organism evidence="1">
    <name type="scientific">Acidithiobacillus ferrivorans</name>
    <dbReference type="NCBI Taxonomy" id="160808"/>
    <lineage>
        <taxon>Bacteria</taxon>
        <taxon>Pseudomonadati</taxon>
        <taxon>Pseudomonadota</taxon>
        <taxon>Acidithiobacillia</taxon>
        <taxon>Acidithiobacillales</taxon>
        <taxon>Acidithiobacillaceae</taxon>
        <taxon>Acidithiobacillus</taxon>
    </lineage>
</organism>
<dbReference type="AlphaFoldDB" id="A0A060UR88"/>
<proteinExistence type="predicted"/>
<keyword evidence="3" id="KW-1185">Reference proteome</keyword>
<accession>A0A060UR88</accession>
<name>A0A060UR88_9PROT</name>